<evidence type="ECO:0000313" key="1">
    <source>
        <dbReference type="EMBL" id="CAK0868421.1"/>
    </source>
</evidence>
<name>A0ABN9V8U7_9DINO</name>
<evidence type="ECO:0000313" key="2">
    <source>
        <dbReference type="Proteomes" id="UP001189429"/>
    </source>
</evidence>
<gene>
    <name evidence="1" type="ORF">PCOR1329_LOCUS55081</name>
</gene>
<protein>
    <submittedName>
        <fullName evidence="1">Uncharacterized protein</fullName>
    </submittedName>
</protein>
<dbReference type="Proteomes" id="UP001189429">
    <property type="component" value="Unassembled WGS sequence"/>
</dbReference>
<keyword evidence="2" id="KW-1185">Reference proteome</keyword>
<proteinExistence type="predicted"/>
<accession>A0ABN9V8U7</accession>
<organism evidence="1 2">
    <name type="scientific">Prorocentrum cordatum</name>
    <dbReference type="NCBI Taxonomy" id="2364126"/>
    <lineage>
        <taxon>Eukaryota</taxon>
        <taxon>Sar</taxon>
        <taxon>Alveolata</taxon>
        <taxon>Dinophyceae</taxon>
        <taxon>Prorocentrales</taxon>
        <taxon>Prorocentraceae</taxon>
        <taxon>Prorocentrum</taxon>
    </lineage>
</organism>
<comment type="caution">
    <text evidence="1">The sequence shown here is derived from an EMBL/GenBank/DDBJ whole genome shotgun (WGS) entry which is preliminary data.</text>
</comment>
<reference evidence="1" key="1">
    <citation type="submission" date="2023-10" db="EMBL/GenBank/DDBJ databases">
        <authorList>
            <person name="Chen Y."/>
            <person name="Shah S."/>
            <person name="Dougan E. K."/>
            <person name="Thang M."/>
            <person name="Chan C."/>
        </authorList>
    </citation>
    <scope>NUCLEOTIDE SEQUENCE [LARGE SCALE GENOMIC DNA]</scope>
</reference>
<sequence length="117" mass="12834">MKDFRNPSTVSALSSATVLHIWLTGRWMSAFVMVPSSPLPRLLIQGLLEERGDHVPVALVGKFKRHERFPEPFNRVRSQLGNSSAHLAHGQVDVGVRDGAQLTAASASYSGSARRAW</sequence>
<dbReference type="EMBL" id="CAUYUJ010016744">
    <property type="protein sequence ID" value="CAK0868421.1"/>
    <property type="molecule type" value="Genomic_DNA"/>
</dbReference>